<dbReference type="UniPathway" id="UPA00378"/>
<feature type="domain" description="Galactosyltransferase C-terminal" evidence="13">
    <location>
        <begin position="187"/>
        <end position="263"/>
    </location>
</feature>
<evidence type="ECO:0000256" key="10">
    <source>
        <dbReference type="ARBA" id="ARBA00023180"/>
    </source>
</evidence>
<dbReference type="GO" id="GO:0016020">
    <property type="term" value="C:membrane"/>
    <property type="evidence" value="ECO:0007669"/>
    <property type="project" value="UniProtKB-SubCell"/>
</dbReference>
<dbReference type="OrthoDB" id="6020664at2759"/>
<evidence type="ECO:0000256" key="9">
    <source>
        <dbReference type="ARBA" id="ARBA00023136"/>
    </source>
</evidence>
<protein>
    <recommendedName>
        <fullName evidence="11">Beta-1,4-galactosyltransferase</fullName>
        <ecNumber evidence="11">2.4.1.-</ecNumber>
    </recommendedName>
</protein>
<keyword evidence="4 11" id="KW-0328">Glycosyltransferase</keyword>
<evidence type="ECO:0000256" key="6">
    <source>
        <dbReference type="ARBA" id="ARBA00022692"/>
    </source>
</evidence>
<dbReference type="CDD" id="cd00899">
    <property type="entry name" value="b4GalT"/>
    <property type="match status" value="1"/>
</dbReference>
<evidence type="ECO:0000259" key="14">
    <source>
        <dbReference type="Pfam" id="PF13733"/>
    </source>
</evidence>
<comment type="pathway">
    <text evidence="2 11">Protein modification; protein glycosylation.</text>
</comment>
<dbReference type="InterPro" id="IPR003859">
    <property type="entry name" value="Galactosyl_T"/>
</dbReference>
<evidence type="ECO:0000256" key="11">
    <source>
        <dbReference type="RuleBase" id="RU368121"/>
    </source>
</evidence>
<dbReference type="SUPFAM" id="SSF53448">
    <property type="entry name" value="Nucleotide-diphospho-sugar transferases"/>
    <property type="match status" value="1"/>
</dbReference>
<evidence type="ECO:0000313" key="16">
    <source>
        <dbReference type="Proteomes" id="UP000242188"/>
    </source>
</evidence>
<dbReference type="PRINTS" id="PR02050">
    <property type="entry name" value="B14GALTRFASE"/>
</dbReference>
<evidence type="ECO:0000256" key="1">
    <source>
        <dbReference type="ARBA" id="ARBA00004606"/>
    </source>
</evidence>
<dbReference type="Pfam" id="PF02709">
    <property type="entry name" value="Glyco_transf_7C"/>
    <property type="match status" value="1"/>
</dbReference>
<keyword evidence="8 11" id="KW-1133">Transmembrane helix</keyword>
<keyword evidence="6 11" id="KW-0812">Transmembrane</keyword>
<dbReference type="InterPro" id="IPR027791">
    <property type="entry name" value="Galactosyl_T_C"/>
</dbReference>
<name>A0A210PYD1_MIZYE</name>
<feature type="region of interest" description="Disordered" evidence="12">
    <location>
        <begin position="64"/>
        <end position="96"/>
    </location>
</feature>
<dbReference type="Proteomes" id="UP000242188">
    <property type="component" value="Unassembled WGS sequence"/>
</dbReference>
<comment type="subcellular location">
    <subcellularLocation>
        <location evidence="1">Membrane</location>
        <topology evidence="1">Single-pass type II membrane protein</topology>
    </subcellularLocation>
</comment>
<dbReference type="PANTHER" id="PTHR19300:SF30">
    <property type="entry name" value="BETA-1,4-GALACTOSYLTRANSFERASE 7"/>
    <property type="match status" value="1"/>
</dbReference>
<organism evidence="15 16">
    <name type="scientific">Mizuhopecten yessoensis</name>
    <name type="common">Japanese scallop</name>
    <name type="synonym">Patinopecten yessoensis</name>
    <dbReference type="NCBI Taxonomy" id="6573"/>
    <lineage>
        <taxon>Eukaryota</taxon>
        <taxon>Metazoa</taxon>
        <taxon>Spiralia</taxon>
        <taxon>Lophotrochozoa</taxon>
        <taxon>Mollusca</taxon>
        <taxon>Bivalvia</taxon>
        <taxon>Autobranchia</taxon>
        <taxon>Pteriomorphia</taxon>
        <taxon>Pectinida</taxon>
        <taxon>Pectinoidea</taxon>
        <taxon>Pectinidae</taxon>
        <taxon>Mizuhopecten</taxon>
    </lineage>
</organism>
<comment type="caution">
    <text evidence="15">The sequence shown here is derived from an EMBL/GenBank/DDBJ whole genome shotgun (WGS) entry which is preliminary data.</text>
</comment>
<keyword evidence="5 11" id="KW-0808">Transferase</keyword>
<evidence type="ECO:0000256" key="7">
    <source>
        <dbReference type="ARBA" id="ARBA00022968"/>
    </source>
</evidence>
<evidence type="ECO:0000256" key="4">
    <source>
        <dbReference type="ARBA" id="ARBA00022676"/>
    </source>
</evidence>
<dbReference type="STRING" id="6573.A0A210PYD1"/>
<keyword evidence="9 11" id="KW-0472">Membrane</keyword>
<proteinExistence type="inferred from homology"/>
<accession>A0A210PYD1</accession>
<dbReference type="Pfam" id="PF13733">
    <property type="entry name" value="Glyco_transf_7N"/>
    <property type="match status" value="1"/>
</dbReference>
<evidence type="ECO:0000256" key="2">
    <source>
        <dbReference type="ARBA" id="ARBA00004922"/>
    </source>
</evidence>
<evidence type="ECO:0000256" key="8">
    <source>
        <dbReference type="ARBA" id="ARBA00022989"/>
    </source>
</evidence>
<keyword evidence="10 11" id="KW-0325">Glycoprotein</keyword>
<feature type="domain" description="Galactosyltransferase N-terminal" evidence="14">
    <location>
        <begin position="92"/>
        <end position="180"/>
    </location>
</feature>
<comment type="similarity">
    <text evidence="3 11">Belongs to the glycosyltransferase 7 family.</text>
</comment>
<dbReference type="EC" id="2.4.1.-" evidence="11"/>
<keyword evidence="16" id="KW-1185">Reference proteome</keyword>
<dbReference type="GO" id="GO:0005975">
    <property type="term" value="P:carbohydrate metabolic process"/>
    <property type="evidence" value="ECO:0007669"/>
    <property type="project" value="InterPro"/>
</dbReference>
<comment type="function">
    <text evidence="11">Catalyses the transfer of galactose onto proteins or lipids.</text>
</comment>
<dbReference type="AlphaFoldDB" id="A0A210PYD1"/>
<sequence>MDLQRLRCRKGKCLVLGIICCLLFIIVLSLYPLQDLSACSIPSPAVDLSVLCKEAKRKCTFNNNEDSSLKHANPPDQVIPPAEGEAPSELDKEGQPPHKMALIVPYRDRLEELLQFAPYMHKYLKDKHIAHQIYVINQVDNYRFNRASLINVGFLESRSDCDYIAMHDVDLLPRNPTLNYGYPEEGPFHVASPEYHPKYNYSKFVGGILLMNKDNFIRVNGMSNRYWGWGREDDELYVRLLKARLQIRRPTGLETGRKDTFLHNHNAMRTRDNKRFFNQTRLTSRLDRETGVSTVKYSVDHRVNLVIDGAPVTMLNVRLKCDLEKTKWCLKKEDHDKLYRSAANFIINN</sequence>
<reference evidence="15 16" key="1">
    <citation type="journal article" date="2017" name="Nat. Ecol. Evol.">
        <title>Scallop genome provides insights into evolution of bilaterian karyotype and development.</title>
        <authorList>
            <person name="Wang S."/>
            <person name="Zhang J."/>
            <person name="Jiao W."/>
            <person name="Li J."/>
            <person name="Xun X."/>
            <person name="Sun Y."/>
            <person name="Guo X."/>
            <person name="Huan P."/>
            <person name="Dong B."/>
            <person name="Zhang L."/>
            <person name="Hu X."/>
            <person name="Sun X."/>
            <person name="Wang J."/>
            <person name="Zhao C."/>
            <person name="Wang Y."/>
            <person name="Wang D."/>
            <person name="Huang X."/>
            <person name="Wang R."/>
            <person name="Lv J."/>
            <person name="Li Y."/>
            <person name="Zhang Z."/>
            <person name="Liu B."/>
            <person name="Lu W."/>
            <person name="Hui Y."/>
            <person name="Liang J."/>
            <person name="Zhou Z."/>
            <person name="Hou R."/>
            <person name="Li X."/>
            <person name="Liu Y."/>
            <person name="Li H."/>
            <person name="Ning X."/>
            <person name="Lin Y."/>
            <person name="Zhao L."/>
            <person name="Xing Q."/>
            <person name="Dou J."/>
            <person name="Li Y."/>
            <person name="Mao J."/>
            <person name="Guo H."/>
            <person name="Dou H."/>
            <person name="Li T."/>
            <person name="Mu C."/>
            <person name="Jiang W."/>
            <person name="Fu Q."/>
            <person name="Fu X."/>
            <person name="Miao Y."/>
            <person name="Liu J."/>
            <person name="Yu Q."/>
            <person name="Li R."/>
            <person name="Liao H."/>
            <person name="Li X."/>
            <person name="Kong Y."/>
            <person name="Jiang Z."/>
            <person name="Chourrout D."/>
            <person name="Li R."/>
            <person name="Bao Z."/>
        </authorList>
    </citation>
    <scope>NUCLEOTIDE SEQUENCE [LARGE SCALE GENOMIC DNA]</scope>
    <source>
        <strain evidence="15 16">PY_sf001</strain>
    </source>
</reference>
<dbReference type="GO" id="GO:0030166">
    <property type="term" value="P:proteoglycan biosynthetic process"/>
    <property type="evidence" value="ECO:0007669"/>
    <property type="project" value="TreeGrafter"/>
</dbReference>
<keyword evidence="7 11" id="KW-0735">Signal-anchor</keyword>
<dbReference type="Gene3D" id="3.90.550.10">
    <property type="entry name" value="Spore Coat Polysaccharide Biosynthesis Protein SpsA, Chain A"/>
    <property type="match status" value="1"/>
</dbReference>
<dbReference type="PANTHER" id="PTHR19300">
    <property type="entry name" value="BETA-1,4-GALACTOSYLTRANSFERASE"/>
    <property type="match status" value="1"/>
</dbReference>
<dbReference type="GO" id="GO:0005794">
    <property type="term" value="C:Golgi apparatus"/>
    <property type="evidence" value="ECO:0007669"/>
    <property type="project" value="TreeGrafter"/>
</dbReference>
<evidence type="ECO:0000256" key="3">
    <source>
        <dbReference type="ARBA" id="ARBA00005735"/>
    </source>
</evidence>
<dbReference type="InterPro" id="IPR029044">
    <property type="entry name" value="Nucleotide-diphossugar_trans"/>
</dbReference>
<dbReference type="EMBL" id="NEDP02005386">
    <property type="protein sequence ID" value="OWF41498.1"/>
    <property type="molecule type" value="Genomic_DNA"/>
</dbReference>
<evidence type="ECO:0000259" key="13">
    <source>
        <dbReference type="Pfam" id="PF02709"/>
    </source>
</evidence>
<feature type="transmembrane region" description="Helical" evidence="11">
    <location>
        <begin position="12"/>
        <end position="33"/>
    </location>
</feature>
<dbReference type="InterPro" id="IPR027995">
    <property type="entry name" value="Galactosyl_T_N"/>
</dbReference>
<evidence type="ECO:0000256" key="12">
    <source>
        <dbReference type="SAM" id="MobiDB-lite"/>
    </source>
</evidence>
<gene>
    <name evidence="15" type="ORF">KP79_PYT17387</name>
</gene>
<evidence type="ECO:0000256" key="5">
    <source>
        <dbReference type="ARBA" id="ARBA00022679"/>
    </source>
</evidence>
<dbReference type="GO" id="GO:0046525">
    <property type="term" value="F:xylosylprotein 4-beta-galactosyltransferase activity"/>
    <property type="evidence" value="ECO:0007669"/>
    <property type="project" value="TreeGrafter"/>
</dbReference>
<evidence type="ECO:0000313" key="15">
    <source>
        <dbReference type="EMBL" id="OWF41498.1"/>
    </source>
</evidence>